<feature type="domain" description="Methyltransferase" evidence="1">
    <location>
        <begin position="53"/>
        <end position="159"/>
    </location>
</feature>
<feature type="non-terminal residue" evidence="2">
    <location>
        <position position="160"/>
    </location>
</feature>
<sequence length="160" mass="18633">MLDDKVHCMLKAKEYESDYWDGDRRYGYGGYKYMPGRWKPVAEGLIENYNLTNESEVLDVGCGKGYLLYEMKLLLPNLKIAGFDISKHGLANAKEEIKDSLFIHRAQDFYPYEDNEFDLVISLGCIHNLRMFDLGTSLNEIERVGMQSYVMVESYRNEQE</sequence>
<dbReference type="Pfam" id="PF13847">
    <property type="entry name" value="Methyltransf_31"/>
    <property type="match status" value="1"/>
</dbReference>
<reference evidence="2" key="1">
    <citation type="submission" date="2018-05" db="EMBL/GenBank/DDBJ databases">
        <authorList>
            <person name="Lanie J.A."/>
            <person name="Ng W.-L."/>
            <person name="Kazmierczak K.M."/>
            <person name="Andrzejewski T.M."/>
            <person name="Davidsen T.M."/>
            <person name="Wayne K.J."/>
            <person name="Tettelin H."/>
            <person name="Glass J.I."/>
            <person name="Rusch D."/>
            <person name="Podicherti R."/>
            <person name="Tsui H.-C.T."/>
            <person name="Winkler M.E."/>
        </authorList>
    </citation>
    <scope>NUCLEOTIDE SEQUENCE</scope>
</reference>
<dbReference type="EMBL" id="UINC01219688">
    <property type="protein sequence ID" value="SVE47270.1"/>
    <property type="molecule type" value="Genomic_DNA"/>
</dbReference>
<evidence type="ECO:0000313" key="2">
    <source>
        <dbReference type="EMBL" id="SVE47270.1"/>
    </source>
</evidence>
<dbReference type="InterPro" id="IPR029063">
    <property type="entry name" value="SAM-dependent_MTases_sf"/>
</dbReference>
<dbReference type="AlphaFoldDB" id="A0A383DSP5"/>
<dbReference type="CDD" id="cd02440">
    <property type="entry name" value="AdoMet_MTases"/>
    <property type="match status" value="1"/>
</dbReference>
<gene>
    <name evidence="2" type="ORF">METZ01_LOCUS500124</name>
</gene>
<dbReference type="InterPro" id="IPR025714">
    <property type="entry name" value="Methyltranfer_dom"/>
</dbReference>
<dbReference type="SUPFAM" id="SSF53335">
    <property type="entry name" value="S-adenosyl-L-methionine-dependent methyltransferases"/>
    <property type="match status" value="1"/>
</dbReference>
<dbReference type="PANTHER" id="PTHR43861">
    <property type="entry name" value="TRANS-ACONITATE 2-METHYLTRANSFERASE-RELATED"/>
    <property type="match status" value="1"/>
</dbReference>
<name>A0A383DSP5_9ZZZZ</name>
<evidence type="ECO:0000259" key="1">
    <source>
        <dbReference type="Pfam" id="PF13847"/>
    </source>
</evidence>
<protein>
    <recommendedName>
        <fullName evidence="1">Methyltransferase domain-containing protein</fullName>
    </recommendedName>
</protein>
<dbReference type="Gene3D" id="3.40.50.150">
    <property type="entry name" value="Vaccinia Virus protein VP39"/>
    <property type="match status" value="1"/>
</dbReference>
<proteinExistence type="predicted"/>
<organism evidence="2">
    <name type="scientific">marine metagenome</name>
    <dbReference type="NCBI Taxonomy" id="408172"/>
    <lineage>
        <taxon>unclassified sequences</taxon>
        <taxon>metagenomes</taxon>
        <taxon>ecological metagenomes</taxon>
    </lineage>
</organism>
<accession>A0A383DSP5</accession>